<accession>A0ABD0M5E8</accession>
<dbReference type="EMBL" id="JACVVK020000007">
    <property type="protein sequence ID" value="KAK7506388.1"/>
    <property type="molecule type" value="Genomic_DNA"/>
</dbReference>
<reference evidence="2 3" key="1">
    <citation type="journal article" date="2023" name="Sci. Data">
        <title>Genome assembly of the Korean intertidal mud-creeper Batillaria attramentaria.</title>
        <authorList>
            <person name="Patra A.K."/>
            <person name="Ho P.T."/>
            <person name="Jun S."/>
            <person name="Lee S.J."/>
            <person name="Kim Y."/>
            <person name="Won Y.J."/>
        </authorList>
    </citation>
    <scope>NUCLEOTIDE SEQUENCE [LARGE SCALE GENOMIC DNA]</scope>
    <source>
        <strain evidence="2">Wonlab-2016</strain>
    </source>
</reference>
<evidence type="ECO:0000313" key="3">
    <source>
        <dbReference type="Proteomes" id="UP001519460"/>
    </source>
</evidence>
<gene>
    <name evidence="2" type="ORF">BaRGS_00002500</name>
</gene>
<organism evidence="2 3">
    <name type="scientific">Batillaria attramentaria</name>
    <dbReference type="NCBI Taxonomy" id="370345"/>
    <lineage>
        <taxon>Eukaryota</taxon>
        <taxon>Metazoa</taxon>
        <taxon>Spiralia</taxon>
        <taxon>Lophotrochozoa</taxon>
        <taxon>Mollusca</taxon>
        <taxon>Gastropoda</taxon>
        <taxon>Caenogastropoda</taxon>
        <taxon>Sorbeoconcha</taxon>
        <taxon>Cerithioidea</taxon>
        <taxon>Batillariidae</taxon>
        <taxon>Batillaria</taxon>
    </lineage>
</organism>
<name>A0ABD0M5E8_9CAEN</name>
<feature type="compositionally biased region" description="Polar residues" evidence="1">
    <location>
        <begin position="144"/>
        <end position="157"/>
    </location>
</feature>
<comment type="caution">
    <text evidence="2">The sequence shown here is derived from an EMBL/GenBank/DDBJ whole genome shotgun (WGS) entry which is preliminary data.</text>
</comment>
<evidence type="ECO:0000313" key="2">
    <source>
        <dbReference type="EMBL" id="KAK7506388.1"/>
    </source>
</evidence>
<evidence type="ECO:0000256" key="1">
    <source>
        <dbReference type="SAM" id="MobiDB-lite"/>
    </source>
</evidence>
<sequence>MANPAGEPSGYKRSVFALLGLRFVRFRDVNGDFAAQLPWLRSITCTVITGNFKIRRTCQLGIRFTRALPNALLGVLSRWLAHTHHQSSAPGQLSTPSTPLSLGPFPRDPPCLIKPYRSVPASSQAPQAPGSPQIPERAPGFGTSAVSSNPSQRSPTS</sequence>
<keyword evidence="3" id="KW-1185">Reference proteome</keyword>
<protein>
    <submittedName>
        <fullName evidence="2">Uncharacterized protein</fullName>
    </submittedName>
</protein>
<dbReference type="AlphaFoldDB" id="A0ABD0M5E8"/>
<feature type="region of interest" description="Disordered" evidence="1">
    <location>
        <begin position="86"/>
        <end position="157"/>
    </location>
</feature>
<dbReference type="Proteomes" id="UP001519460">
    <property type="component" value="Unassembled WGS sequence"/>
</dbReference>
<feature type="compositionally biased region" description="Polar residues" evidence="1">
    <location>
        <begin position="86"/>
        <end position="100"/>
    </location>
</feature>
<proteinExistence type="predicted"/>